<dbReference type="AlphaFoldDB" id="A0A6B8RZW7"/>
<keyword evidence="5" id="KW-1185">Reference proteome</keyword>
<dbReference type="KEGG" id="ppsc:EHS13_28930"/>
<dbReference type="PROSITE" id="PS51146">
    <property type="entry name" value="KAIC"/>
    <property type="match status" value="1"/>
</dbReference>
<evidence type="ECO:0000259" key="3">
    <source>
        <dbReference type="PROSITE" id="PS51146"/>
    </source>
</evidence>
<dbReference type="GO" id="GO:0005524">
    <property type="term" value="F:ATP binding"/>
    <property type="evidence" value="ECO:0007669"/>
    <property type="project" value="UniProtKB-KW"/>
</dbReference>
<dbReference type="InterPro" id="IPR014774">
    <property type="entry name" value="KaiC-like_dom"/>
</dbReference>
<dbReference type="SUPFAM" id="SSF52540">
    <property type="entry name" value="P-loop containing nucleoside triphosphate hydrolases"/>
    <property type="match status" value="2"/>
</dbReference>
<accession>A0A6B8RZW7</accession>
<dbReference type="InterPro" id="IPR027417">
    <property type="entry name" value="P-loop_NTPase"/>
</dbReference>
<dbReference type="Pfam" id="PF06745">
    <property type="entry name" value="ATPase"/>
    <property type="match status" value="1"/>
</dbReference>
<name>A0A6B8RZW7_9BACL</name>
<gene>
    <name evidence="4" type="ORF">EHS13_28930</name>
</gene>
<evidence type="ECO:0000313" key="5">
    <source>
        <dbReference type="Proteomes" id="UP000426246"/>
    </source>
</evidence>
<dbReference type="EMBL" id="CP034235">
    <property type="protein sequence ID" value="QGR00289.1"/>
    <property type="molecule type" value="Genomic_DNA"/>
</dbReference>
<sequence length="474" mass="54303">MQAISTGIKGLDFILNGGFAKGATVIVEGQPGTGKTTLGMQFLYHGAKYQGESGIYITFEELPEQIYADMLQFGWDIKQLEAEGKLRVLCISPDVLMEQMIEPNGLFEQIIRQMNCKRIVIDSISLFKYVVAFAQSIRPTIYRLRNILRKFSLTALLIREQTEEEGAFPPFENYVFDGVIRLKLKPYMETYRIRTLEVLKMRGRQITEGEHAYRITNEGIYLLPARSMVGDYAYVQRNEYTPTGIDKLDEMLGGGIAAGTIYLLDTNSKANYKYIVAAILASRLNIGENLVAMISSLNTAFTFNELMRMFDINAEEVIARKGLYFIEHYNRSYPDMYLPFVLDASKLTIENYKEWLVEQLGQLIRQRENKAENWFLYYDLNTIIAEHGKDYVKKYFAEETALARTRGITVIVLCNFAEIGEEMASYLQRTVNGVIRTWVDGSYQYLQVTKSANGKISEPMLVENISQKPFIRLL</sequence>
<evidence type="ECO:0000313" key="4">
    <source>
        <dbReference type="EMBL" id="QGR00289.1"/>
    </source>
</evidence>
<evidence type="ECO:0000256" key="2">
    <source>
        <dbReference type="ARBA" id="ARBA00022840"/>
    </source>
</evidence>
<proteinExistence type="predicted"/>
<dbReference type="Gene3D" id="3.40.50.300">
    <property type="entry name" value="P-loop containing nucleotide triphosphate hydrolases"/>
    <property type="match status" value="2"/>
</dbReference>
<keyword evidence="1" id="KW-0547">Nucleotide-binding</keyword>
<dbReference type="PRINTS" id="PR01874">
    <property type="entry name" value="DNAREPAIRADA"/>
</dbReference>
<dbReference type="RefSeq" id="WP_155705548.1">
    <property type="nucleotide sequence ID" value="NZ_CP034235.1"/>
</dbReference>
<feature type="domain" description="KaiC" evidence="3">
    <location>
        <begin position="2"/>
        <end position="236"/>
    </location>
</feature>
<dbReference type="Proteomes" id="UP000426246">
    <property type="component" value="Chromosome"/>
</dbReference>
<dbReference type="InterPro" id="IPR010624">
    <property type="entry name" value="KaiC_dom"/>
</dbReference>
<protein>
    <submittedName>
        <fullName evidence="4">Circadian clock protein KaiC</fullName>
    </submittedName>
</protein>
<reference evidence="5" key="1">
    <citation type="submission" date="2018-11" db="EMBL/GenBank/DDBJ databases">
        <title>Complete genome sequence of Paenibacillus sp. ML311-T8.</title>
        <authorList>
            <person name="Nam Y.-D."/>
            <person name="Kang J."/>
            <person name="Chung W.-H."/>
            <person name="Park Y.S."/>
        </authorList>
    </citation>
    <scope>NUCLEOTIDE SEQUENCE [LARGE SCALE GENOMIC DNA]</scope>
    <source>
        <strain evidence="5">ML311-T8</strain>
    </source>
</reference>
<keyword evidence="2" id="KW-0067">ATP-binding</keyword>
<dbReference type="PANTHER" id="PTHR43637">
    <property type="entry name" value="UPF0273 PROTEIN TM_0370"/>
    <property type="match status" value="1"/>
</dbReference>
<evidence type="ECO:0000256" key="1">
    <source>
        <dbReference type="ARBA" id="ARBA00022741"/>
    </source>
</evidence>
<dbReference type="OrthoDB" id="9783783at2"/>
<organism evidence="4 5">
    <name type="scientific">Paenibacillus psychroresistens</name>
    <dbReference type="NCBI Taxonomy" id="1778678"/>
    <lineage>
        <taxon>Bacteria</taxon>
        <taxon>Bacillati</taxon>
        <taxon>Bacillota</taxon>
        <taxon>Bacilli</taxon>
        <taxon>Bacillales</taxon>
        <taxon>Paenibacillaceae</taxon>
        <taxon>Paenibacillus</taxon>
    </lineage>
</organism>